<dbReference type="SMART" id="SM00369">
    <property type="entry name" value="LRR_TYP"/>
    <property type="match status" value="1"/>
</dbReference>
<dbReference type="PANTHER" id="PTHR11129:SF2">
    <property type="entry name" value="GERANYLGERANYL TRANSFERASE TYPE-2 SUBUNIT ALPHA"/>
    <property type="match status" value="1"/>
</dbReference>
<gene>
    <name evidence="12" type="primary">LOC103513795</name>
</gene>
<dbReference type="Gene3D" id="3.80.10.10">
    <property type="entry name" value="Ribonuclease Inhibitor"/>
    <property type="match status" value="2"/>
</dbReference>
<evidence type="ECO:0000256" key="4">
    <source>
        <dbReference type="ARBA" id="ARBA00022602"/>
    </source>
</evidence>
<dbReference type="InterPro" id="IPR001611">
    <property type="entry name" value="Leu-rich_rpt"/>
</dbReference>
<dbReference type="InterPro" id="IPR002088">
    <property type="entry name" value="Prenyl_trans_a"/>
</dbReference>
<dbReference type="RefSeq" id="XP_026682705.1">
    <property type="nucleotide sequence ID" value="XM_026826904.1"/>
</dbReference>
<evidence type="ECO:0000256" key="5">
    <source>
        <dbReference type="ARBA" id="ARBA00022614"/>
    </source>
</evidence>
<dbReference type="GeneID" id="103513795"/>
<evidence type="ECO:0000256" key="6">
    <source>
        <dbReference type="ARBA" id="ARBA00022679"/>
    </source>
</evidence>
<dbReference type="Gene3D" id="1.25.40.120">
    <property type="entry name" value="Protein prenylyltransferase"/>
    <property type="match status" value="1"/>
</dbReference>
<comment type="similarity">
    <text evidence="1 10">Belongs to the protein prenyltransferase subunit alpha family.</text>
</comment>
<keyword evidence="5" id="KW-0433">Leucine-rich repeat</keyword>
<dbReference type="InterPro" id="IPR003591">
    <property type="entry name" value="Leu-rich_rpt_typical-subtyp"/>
</dbReference>
<dbReference type="FunFam" id="1.25.40.120:FF:000035">
    <property type="entry name" value="Geranylgeranyl transferase type-2 subunit alpha"/>
    <property type="match status" value="1"/>
</dbReference>
<dbReference type="InterPro" id="IPR032675">
    <property type="entry name" value="LRR_dom_sf"/>
</dbReference>
<dbReference type="Proteomes" id="UP000079169">
    <property type="component" value="Unplaced"/>
</dbReference>
<proteinExistence type="inferred from homology"/>
<evidence type="ECO:0000313" key="11">
    <source>
        <dbReference type="Proteomes" id="UP000079169"/>
    </source>
</evidence>
<dbReference type="PROSITE" id="PS51147">
    <property type="entry name" value="PFTA"/>
    <property type="match status" value="4"/>
</dbReference>
<keyword evidence="11" id="KW-1185">Reference proteome</keyword>
<dbReference type="GO" id="GO:0004663">
    <property type="term" value="F:Rab geranylgeranyltransferase activity"/>
    <property type="evidence" value="ECO:0007669"/>
    <property type="project" value="UniProtKB-UniRule"/>
</dbReference>
<evidence type="ECO:0000256" key="7">
    <source>
        <dbReference type="ARBA" id="ARBA00022737"/>
    </source>
</evidence>
<keyword evidence="4 10" id="KW-0637">Prenyltransferase</keyword>
<reference evidence="12" key="1">
    <citation type="submission" date="2025-08" db="UniProtKB">
        <authorList>
            <consortium name="RefSeq"/>
        </authorList>
    </citation>
    <scope>IDENTIFICATION</scope>
</reference>
<dbReference type="EC" id="2.5.1.60" evidence="2 10"/>
<evidence type="ECO:0000256" key="10">
    <source>
        <dbReference type="RuleBase" id="RU367120"/>
    </source>
</evidence>
<comment type="function">
    <text evidence="10">Catalyzes the transfer of a geranyl-geranyl moiety from geranyl-geranyl pyrophosphate to cysteines occuring in specific C-terminal amino acid sequences.</text>
</comment>
<dbReference type="SUPFAM" id="SSF48439">
    <property type="entry name" value="Protein prenylyltransferase"/>
    <property type="match status" value="1"/>
</dbReference>
<dbReference type="CTD" id="5875"/>
<evidence type="ECO:0000256" key="3">
    <source>
        <dbReference type="ARBA" id="ARBA00014772"/>
    </source>
</evidence>
<dbReference type="AlphaFoldDB" id="A0A3Q0J7M8"/>
<comment type="catalytic activity">
    <reaction evidence="9 10">
        <text>geranylgeranyl diphosphate + L-cysteinyl-[protein] = S-geranylgeranyl-L-cysteinyl-[protein] + diphosphate</text>
        <dbReference type="Rhea" id="RHEA:21240"/>
        <dbReference type="Rhea" id="RHEA-COMP:10131"/>
        <dbReference type="Rhea" id="RHEA-COMP:11537"/>
        <dbReference type="ChEBI" id="CHEBI:29950"/>
        <dbReference type="ChEBI" id="CHEBI:33019"/>
        <dbReference type="ChEBI" id="CHEBI:57533"/>
        <dbReference type="ChEBI" id="CHEBI:86021"/>
        <dbReference type="EC" id="2.5.1.60"/>
    </reaction>
</comment>
<sequence>MHGRKKESVSVQEAKKRSAKVKWYHNLMETIFEKRKNQEYDDEALSLTSEVLRNIPDINSLWNYRKEVLLHMKATLAEEELHELVDRELKLTKDCLLAQPKSYGTWFQRCYVLDHISRAPNYEKELELCNYYLELDERNFHCWDYRRYVTDRHKVAPLKELNYSTEKIEANFSNYSAWHYRSKLLPLLYPDPNNHLPIEQDKYVNEFSMVESAVFTEPKDQSAWFYQRWLLGERTSPVQIISAGVLPSGVTFVTFNQLVDLTSTSQIKVDSNVLMSWTSLNGASRSFIWLSSDKHSSKELKLFIEGALIQEITLNKEDVYVCENYTFYAPLNQDLSEEVKKQSNSIQTLIDMEPENKFALLTSITLLQHLHPGSSDSNEIILKRFDLLKTLDPLRLNYYKDSESKYKIETFIQTNPRANQITNLSSLQLTSIHHMHCFAHCKQVDLSNNPLTNNCLRHLTPLVACESLKLTHCSLSSLHVFPHLPSLESLDVSHNAPNIILCVYFQSLKLTHCSLSSLHVFPHLPSLESLDVSHNAIDHIEDSVFAKYEACVQVILTGNPVSADMVVKHCTLVV</sequence>
<dbReference type="GO" id="GO:0097354">
    <property type="term" value="P:prenylation"/>
    <property type="evidence" value="ECO:0007669"/>
    <property type="project" value="UniProtKB-UniRule"/>
</dbReference>
<evidence type="ECO:0000313" key="12">
    <source>
        <dbReference type="RefSeq" id="XP_026682705.1"/>
    </source>
</evidence>
<organism evidence="11 12">
    <name type="scientific">Diaphorina citri</name>
    <name type="common">Asian citrus psyllid</name>
    <dbReference type="NCBI Taxonomy" id="121845"/>
    <lineage>
        <taxon>Eukaryota</taxon>
        <taxon>Metazoa</taxon>
        <taxon>Ecdysozoa</taxon>
        <taxon>Arthropoda</taxon>
        <taxon>Hexapoda</taxon>
        <taxon>Insecta</taxon>
        <taxon>Pterygota</taxon>
        <taxon>Neoptera</taxon>
        <taxon>Paraneoptera</taxon>
        <taxon>Hemiptera</taxon>
        <taxon>Sternorrhyncha</taxon>
        <taxon>Psylloidea</taxon>
        <taxon>Psyllidae</taxon>
        <taxon>Diaphorininae</taxon>
        <taxon>Diaphorina</taxon>
    </lineage>
</organism>
<dbReference type="Gene3D" id="2.60.40.1130">
    <property type="entry name" value="Rab geranylgeranyltransferase alpha-subunit, insert domain"/>
    <property type="match status" value="1"/>
</dbReference>
<dbReference type="PaxDb" id="121845-A0A3Q0J7M8"/>
<dbReference type="SUPFAM" id="SSF52058">
    <property type="entry name" value="L domain-like"/>
    <property type="match status" value="1"/>
</dbReference>
<dbReference type="GO" id="GO:0005968">
    <property type="term" value="C:Rab-protein geranylgeranyltransferase complex"/>
    <property type="evidence" value="ECO:0007669"/>
    <property type="project" value="TreeGrafter"/>
</dbReference>
<keyword evidence="6 10" id="KW-0808">Transferase</keyword>
<accession>A0A3Q0J7M8</accession>
<keyword evidence="7" id="KW-0677">Repeat</keyword>
<evidence type="ECO:0000256" key="2">
    <source>
        <dbReference type="ARBA" id="ARBA00012656"/>
    </source>
</evidence>
<protein>
    <recommendedName>
        <fullName evidence="3 10">Geranylgeranyl transferase type-2 subunit alpha</fullName>
        <ecNumber evidence="2 10">2.5.1.60</ecNumber>
    </recommendedName>
    <alternativeName>
        <fullName evidence="8 10">Geranylgeranyl transferase type II subunit alpha</fullName>
    </alternativeName>
</protein>
<dbReference type="Pfam" id="PF01239">
    <property type="entry name" value="PPTA"/>
    <property type="match status" value="5"/>
</dbReference>
<evidence type="ECO:0000256" key="9">
    <source>
        <dbReference type="ARBA" id="ARBA00047658"/>
    </source>
</evidence>
<dbReference type="PROSITE" id="PS51450">
    <property type="entry name" value="LRR"/>
    <property type="match status" value="1"/>
</dbReference>
<dbReference type="PANTHER" id="PTHR11129">
    <property type="entry name" value="PROTEIN FARNESYLTRANSFERASE ALPHA SUBUNIT/RAB GERANYLGERANYL TRANSFERASE ALPHA SUBUNIT"/>
    <property type="match status" value="1"/>
</dbReference>
<evidence type="ECO:0000256" key="1">
    <source>
        <dbReference type="ARBA" id="ARBA00006734"/>
    </source>
</evidence>
<evidence type="ECO:0000256" key="8">
    <source>
        <dbReference type="ARBA" id="ARBA00031267"/>
    </source>
</evidence>
<name>A0A3Q0J7M8_DIACI</name>
<dbReference type="STRING" id="121845.A0A3Q0J7M8"/>